<dbReference type="Gene3D" id="3.30.420.10">
    <property type="entry name" value="Ribonuclease H-like superfamily/Ribonuclease H"/>
    <property type="match status" value="2"/>
</dbReference>
<comment type="caution">
    <text evidence="4">The sequence shown here is derived from an EMBL/GenBank/DDBJ whole genome shotgun (WGS) entry which is preliminary data.</text>
</comment>
<reference evidence="4" key="2">
    <citation type="journal article" date="2019" name="IMA Fungus">
        <title>Genome sequencing and comparison of five Tilletia species to identify candidate genes for the detection of regulated species infecting wheat.</title>
        <authorList>
            <person name="Nguyen H.D.T."/>
            <person name="Sultana T."/>
            <person name="Kesanakurti P."/>
            <person name="Hambleton S."/>
        </authorList>
    </citation>
    <scope>NUCLEOTIDE SEQUENCE</scope>
    <source>
        <strain evidence="4">DAOMC 236422</strain>
    </source>
</reference>
<dbReference type="Pfam" id="PF17919">
    <property type="entry name" value="RT_RNaseH_2"/>
    <property type="match status" value="1"/>
</dbReference>
<sequence>MAEHVTALESILTAAESQGLKFSPAKCTFAVGSLVLLGRKVSGAGVAVWQERAAAVRELARPTTLRELYHALGLFNYYRAFVRNFASIAEPLTRLTKGWSYEQADGRYRLVNTEGKPVTAERCVLEWDSAQQQSFDALKQAIASPPVLAHPDPSRPYILYVDASKEGFGVVVHQVFEAEGEVVPQSAASASLNALELARLPPKIARERWRSWLRADRHFAPILREAEQSTAHESSDAVWVVQDGVLFRRYDGRLALPEGALPELLRSVHENNGHFGFYKTYLALSRDFCRPALSVSVRAWVRHCRVCQHTKLVRKVGDLDISKDPQWPFDTISVDLMHGLPLSRSGNNAAVVVLDVFSRMIVIEPCSLEITAEGLAAILSNRVLRYGWRPRRVVPPYHQQANAVERAIQTVQHVLQSVALDSRAHWDKRHAPAVELVINSTPSVVTGQRPFDLVFIRHPSIVHAVFDDAEHLGVGSFDERLAAAGELFAEVRERITEARLSQKRRYDKSRARPVPLRVGDQVFLRLRDRPVPGAVGDKLDARKKGPFSVAEVLSEHRVRLELPDDVPIDPIVSIEQVDLAPRSLDPFDAVRRVEPSASSFDSVLGEGEDIPEALLPAPVLPPLPPRERRLPAPLRDFDLGIMSVADQAALLEALREPIRRP</sequence>
<dbReference type="FunFam" id="3.30.70.270:FF:000020">
    <property type="entry name" value="Transposon Tf2-6 polyprotein-like Protein"/>
    <property type="match status" value="1"/>
</dbReference>
<dbReference type="AlphaFoldDB" id="A0A8X7T1C2"/>
<dbReference type="InterPro" id="IPR043128">
    <property type="entry name" value="Rev_trsase/Diguanyl_cyclase"/>
</dbReference>
<evidence type="ECO:0000259" key="2">
    <source>
        <dbReference type="Pfam" id="PF17919"/>
    </source>
</evidence>
<dbReference type="InterPro" id="IPR012337">
    <property type="entry name" value="RNaseH-like_sf"/>
</dbReference>
<dbReference type="EMBL" id="LWDG02000574">
    <property type="protein sequence ID" value="KAE8264094.1"/>
    <property type="molecule type" value="Genomic_DNA"/>
</dbReference>
<proteinExistence type="predicted"/>
<dbReference type="PANTHER" id="PTHR37984">
    <property type="entry name" value="PROTEIN CBG26694"/>
    <property type="match status" value="1"/>
</dbReference>
<evidence type="ECO:0000256" key="1">
    <source>
        <dbReference type="ARBA" id="ARBA00023268"/>
    </source>
</evidence>
<feature type="domain" description="Reverse transcriptase/retrotransposon-derived protein RNase H-like" evidence="2">
    <location>
        <begin position="127"/>
        <end position="197"/>
    </location>
</feature>
<dbReference type="PANTHER" id="PTHR37984:SF5">
    <property type="entry name" value="PROTEIN NYNRIN-LIKE"/>
    <property type="match status" value="1"/>
</dbReference>
<dbReference type="InterPro" id="IPR036397">
    <property type="entry name" value="RNaseH_sf"/>
</dbReference>
<feature type="domain" description="Integrase zinc-binding" evidence="3">
    <location>
        <begin position="258"/>
        <end position="311"/>
    </location>
</feature>
<dbReference type="Pfam" id="PF17921">
    <property type="entry name" value="Integrase_H2C2"/>
    <property type="match status" value="1"/>
</dbReference>
<dbReference type="Gene3D" id="3.30.70.270">
    <property type="match status" value="1"/>
</dbReference>
<dbReference type="GO" id="GO:0003824">
    <property type="term" value="F:catalytic activity"/>
    <property type="evidence" value="ECO:0007669"/>
    <property type="project" value="UniProtKB-KW"/>
</dbReference>
<dbReference type="Gene3D" id="1.10.340.70">
    <property type="match status" value="1"/>
</dbReference>
<dbReference type="SUPFAM" id="SSF53098">
    <property type="entry name" value="Ribonuclease H-like"/>
    <property type="match status" value="1"/>
</dbReference>
<evidence type="ECO:0000313" key="5">
    <source>
        <dbReference type="Proteomes" id="UP000078113"/>
    </source>
</evidence>
<dbReference type="InterPro" id="IPR041577">
    <property type="entry name" value="RT_RNaseH_2"/>
</dbReference>
<name>A0A8X7T1C2_9BASI</name>
<accession>A0A8X7T1C2</accession>
<gene>
    <name evidence="4" type="ORF">A4X09_0g7061</name>
</gene>
<dbReference type="SUPFAM" id="SSF56672">
    <property type="entry name" value="DNA/RNA polymerases"/>
    <property type="match status" value="1"/>
</dbReference>
<keyword evidence="5" id="KW-1185">Reference proteome</keyword>
<evidence type="ECO:0000313" key="4">
    <source>
        <dbReference type="EMBL" id="KAE8264094.1"/>
    </source>
</evidence>
<organism evidence="4 5">
    <name type="scientific">Tilletia walkeri</name>
    <dbReference type="NCBI Taxonomy" id="117179"/>
    <lineage>
        <taxon>Eukaryota</taxon>
        <taxon>Fungi</taxon>
        <taxon>Dikarya</taxon>
        <taxon>Basidiomycota</taxon>
        <taxon>Ustilaginomycotina</taxon>
        <taxon>Exobasidiomycetes</taxon>
        <taxon>Tilletiales</taxon>
        <taxon>Tilletiaceae</taxon>
        <taxon>Tilletia</taxon>
    </lineage>
</organism>
<dbReference type="InterPro" id="IPR041588">
    <property type="entry name" value="Integrase_H2C2"/>
</dbReference>
<dbReference type="InterPro" id="IPR043502">
    <property type="entry name" value="DNA/RNA_pol_sf"/>
</dbReference>
<keyword evidence="1" id="KW-0511">Multifunctional enzyme</keyword>
<evidence type="ECO:0000259" key="3">
    <source>
        <dbReference type="Pfam" id="PF17921"/>
    </source>
</evidence>
<dbReference type="Proteomes" id="UP000078113">
    <property type="component" value="Unassembled WGS sequence"/>
</dbReference>
<dbReference type="GO" id="GO:0003676">
    <property type="term" value="F:nucleic acid binding"/>
    <property type="evidence" value="ECO:0007669"/>
    <property type="project" value="InterPro"/>
</dbReference>
<dbReference type="InterPro" id="IPR050951">
    <property type="entry name" value="Retrovirus_Pol_polyprotein"/>
</dbReference>
<protein>
    <recommendedName>
        <fullName evidence="6">Integrase catalytic domain-containing protein</fullName>
    </recommendedName>
</protein>
<evidence type="ECO:0008006" key="6">
    <source>
        <dbReference type="Google" id="ProtNLM"/>
    </source>
</evidence>
<reference evidence="4" key="1">
    <citation type="submission" date="2016-04" db="EMBL/GenBank/DDBJ databases">
        <authorList>
            <person name="Nguyen H.D."/>
            <person name="Samba Siva P."/>
            <person name="Cullis J."/>
            <person name="Levesque C.A."/>
            <person name="Hambleton S."/>
        </authorList>
    </citation>
    <scope>NUCLEOTIDE SEQUENCE</scope>
    <source>
        <strain evidence="4">DAOMC 236422</strain>
    </source>
</reference>